<evidence type="ECO:0000259" key="7">
    <source>
        <dbReference type="Pfam" id="PF05199"/>
    </source>
</evidence>
<dbReference type="Proteomes" id="UP000184368">
    <property type="component" value="Unassembled WGS sequence"/>
</dbReference>
<dbReference type="InterPro" id="IPR000172">
    <property type="entry name" value="GMC_OxRdtase_N"/>
</dbReference>
<sequence length="505" mass="56715">MEPYDMIIVGSGLGGAFLAKYLDPQLKVLLIEAGGATKKSSDVVNFEEHGRSFNWPETRSIELGGTSNLWHSVLSPLDPVDFGKREWIPKSGWPITRDDLEPFYQKAAADLGISDYKYFNAEEAKKSFADDHSPIRLGKAFEIKIFQQPEPQYRVRTFLNRLSNVTILTDTVCLEVCGAEDDRRKMKGVKCFSLRNGAFEFYEGRVIVLSAGALETPRILLNSTTIALEGVANVGRYLQDHPMGNFKQLKFRRPTKARLFSDFRYKPNTRIKAGVVLSESAQRQLKLPNHNFFLRPSFVEGINDKAEEVKLSLLSLRDYKVSLKQVYTIMSNINLARQILAYKTTFNVVYKYADLFLMSEQVPNFDSSVALSQIKDQWGYPIAKVNWQLTDQDIAGMRKYVSLVDECFDTDLATTSLGFEMERWLKIFSSAAHHVGTCRMGVNAADAVVDADCLAFGTSNLYVADGSVFTTSGNVNSGLTIIALAIRLAGHINMQYAAHYNSWSK</sequence>
<dbReference type="GO" id="GO:0016614">
    <property type="term" value="F:oxidoreductase activity, acting on CH-OH group of donors"/>
    <property type="evidence" value="ECO:0007669"/>
    <property type="project" value="InterPro"/>
</dbReference>
<dbReference type="InterPro" id="IPR051473">
    <property type="entry name" value="P2Ox-like"/>
</dbReference>
<dbReference type="Pfam" id="PF00732">
    <property type="entry name" value="GMC_oxred_N"/>
    <property type="match status" value="1"/>
</dbReference>
<dbReference type="AlphaFoldDB" id="A0A1M5B8Y2"/>
<gene>
    <name evidence="8" type="ORF">SAMN05444008_107198</name>
</gene>
<comment type="similarity">
    <text evidence="2">Belongs to the GMC oxidoreductase family.</text>
</comment>
<evidence type="ECO:0000256" key="3">
    <source>
        <dbReference type="ARBA" id="ARBA00022630"/>
    </source>
</evidence>
<evidence type="ECO:0000256" key="4">
    <source>
        <dbReference type="ARBA" id="ARBA00022827"/>
    </source>
</evidence>
<protein>
    <submittedName>
        <fullName evidence="8">Choline dehydrogenase</fullName>
    </submittedName>
</protein>
<proteinExistence type="inferred from homology"/>
<keyword evidence="5" id="KW-0560">Oxidoreductase</keyword>
<feature type="domain" description="Glucose-methanol-choline oxidoreductase C-terminal" evidence="7">
    <location>
        <begin position="364"/>
        <end position="485"/>
    </location>
</feature>
<dbReference type="Gene3D" id="3.50.50.60">
    <property type="entry name" value="FAD/NAD(P)-binding domain"/>
    <property type="match status" value="2"/>
</dbReference>
<dbReference type="Pfam" id="PF05199">
    <property type="entry name" value="GMC_oxred_C"/>
    <property type="match status" value="1"/>
</dbReference>
<dbReference type="InterPro" id="IPR007867">
    <property type="entry name" value="GMC_OxRtase_C"/>
</dbReference>
<feature type="domain" description="Glucose-methanol-choline oxidoreductase N-terminal" evidence="6">
    <location>
        <begin position="161"/>
        <end position="242"/>
    </location>
</feature>
<name>A0A1M5B8Y2_9BACT</name>
<dbReference type="PANTHER" id="PTHR42784:SF1">
    <property type="entry name" value="PYRANOSE 2-OXIDASE"/>
    <property type="match status" value="1"/>
</dbReference>
<evidence type="ECO:0000256" key="1">
    <source>
        <dbReference type="ARBA" id="ARBA00001974"/>
    </source>
</evidence>
<accession>A0A1M5B8Y2</accession>
<organism evidence="8 9">
    <name type="scientific">Cnuella takakiae</name>
    <dbReference type="NCBI Taxonomy" id="1302690"/>
    <lineage>
        <taxon>Bacteria</taxon>
        <taxon>Pseudomonadati</taxon>
        <taxon>Bacteroidota</taxon>
        <taxon>Chitinophagia</taxon>
        <taxon>Chitinophagales</taxon>
        <taxon>Chitinophagaceae</taxon>
        <taxon>Cnuella</taxon>
    </lineage>
</organism>
<dbReference type="STRING" id="1302690.BUE76_16955"/>
<comment type="cofactor">
    <cofactor evidence="1">
        <name>FAD</name>
        <dbReference type="ChEBI" id="CHEBI:57692"/>
    </cofactor>
</comment>
<evidence type="ECO:0000259" key="6">
    <source>
        <dbReference type="Pfam" id="PF00732"/>
    </source>
</evidence>
<reference evidence="8 9" key="1">
    <citation type="submission" date="2016-11" db="EMBL/GenBank/DDBJ databases">
        <authorList>
            <person name="Jaros S."/>
            <person name="Januszkiewicz K."/>
            <person name="Wedrychowicz H."/>
        </authorList>
    </citation>
    <scope>NUCLEOTIDE SEQUENCE [LARGE SCALE GENOMIC DNA]</scope>
    <source>
        <strain evidence="8 9">DSM 26897</strain>
    </source>
</reference>
<evidence type="ECO:0000313" key="9">
    <source>
        <dbReference type="Proteomes" id="UP000184368"/>
    </source>
</evidence>
<dbReference type="InterPro" id="IPR036188">
    <property type="entry name" value="FAD/NAD-bd_sf"/>
</dbReference>
<evidence type="ECO:0000313" key="8">
    <source>
        <dbReference type="EMBL" id="SHF38880.1"/>
    </source>
</evidence>
<keyword evidence="9" id="KW-1185">Reference proteome</keyword>
<evidence type="ECO:0000256" key="5">
    <source>
        <dbReference type="ARBA" id="ARBA00023002"/>
    </source>
</evidence>
<keyword evidence="4" id="KW-0274">FAD</keyword>
<evidence type="ECO:0000256" key="2">
    <source>
        <dbReference type="ARBA" id="ARBA00010790"/>
    </source>
</evidence>
<dbReference type="SUPFAM" id="SSF51905">
    <property type="entry name" value="FAD/NAD(P)-binding domain"/>
    <property type="match status" value="1"/>
</dbReference>
<dbReference type="EMBL" id="FQUO01000007">
    <property type="protein sequence ID" value="SHF38880.1"/>
    <property type="molecule type" value="Genomic_DNA"/>
</dbReference>
<dbReference type="PANTHER" id="PTHR42784">
    <property type="entry name" value="PYRANOSE 2-OXIDASE"/>
    <property type="match status" value="1"/>
</dbReference>
<keyword evidence="3" id="KW-0285">Flavoprotein</keyword>
<dbReference type="GO" id="GO:0050660">
    <property type="term" value="F:flavin adenine dinucleotide binding"/>
    <property type="evidence" value="ECO:0007669"/>
    <property type="project" value="InterPro"/>
</dbReference>